<reference evidence="2 3" key="1">
    <citation type="submission" date="2016-05" db="EMBL/GenBank/DDBJ databases">
        <title>Comparative analysis of secretome profiles of manganese(II)-oxidizing ascomycete fungi.</title>
        <authorList>
            <consortium name="DOE Joint Genome Institute"/>
            <person name="Zeiner C.A."/>
            <person name="Purvine S.O."/>
            <person name="Zink E.M."/>
            <person name="Wu S."/>
            <person name="Pasa-Tolic L."/>
            <person name="Chaput D.L."/>
            <person name="Haridas S."/>
            <person name="Grigoriev I.V."/>
            <person name="Santelli C.M."/>
            <person name="Hansel C.M."/>
        </authorList>
    </citation>
    <scope>NUCLEOTIDE SEQUENCE [LARGE SCALE GENOMIC DNA]</scope>
    <source>
        <strain evidence="2 3">AP3s5-JAC2a</strain>
    </source>
</reference>
<dbReference type="RefSeq" id="XP_018037469.1">
    <property type="nucleotide sequence ID" value="XM_018181921.1"/>
</dbReference>
<sequence>MFAWEGQPRCIVCHRHPDPDTAAIPASSRFSNEPPIESKHSTPLCELCPHSELSGPATAHPAPSAIIMTRPPPTLTHHHSTRHPTPTAPSPSPPHSPYASLIRARSSHRTHFIIS</sequence>
<accession>A0A177CHT8</accession>
<proteinExistence type="predicted"/>
<evidence type="ECO:0000256" key="1">
    <source>
        <dbReference type="SAM" id="MobiDB-lite"/>
    </source>
</evidence>
<dbReference type="InParanoid" id="A0A177CHT8"/>
<protein>
    <submittedName>
        <fullName evidence="2">Uncharacterized protein</fullName>
    </submittedName>
</protein>
<gene>
    <name evidence="2" type="ORF">CC84DRAFT_1204696</name>
</gene>
<dbReference type="EMBL" id="KV441551">
    <property type="protein sequence ID" value="OAG07104.1"/>
    <property type="molecule type" value="Genomic_DNA"/>
</dbReference>
<name>A0A177CHT8_9PLEO</name>
<evidence type="ECO:0000313" key="3">
    <source>
        <dbReference type="Proteomes" id="UP000077069"/>
    </source>
</evidence>
<feature type="region of interest" description="Disordered" evidence="1">
    <location>
        <begin position="14"/>
        <end position="115"/>
    </location>
</feature>
<evidence type="ECO:0000313" key="2">
    <source>
        <dbReference type="EMBL" id="OAG07104.1"/>
    </source>
</evidence>
<feature type="compositionally biased region" description="Basic residues" evidence="1">
    <location>
        <begin position="105"/>
        <end position="115"/>
    </location>
</feature>
<dbReference type="AlphaFoldDB" id="A0A177CHT8"/>
<dbReference type="Proteomes" id="UP000077069">
    <property type="component" value="Unassembled WGS sequence"/>
</dbReference>
<dbReference type="GeneID" id="28765407"/>
<organism evidence="2 3">
    <name type="scientific">Paraphaeosphaeria sporulosa</name>
    <dbReference type="NCBI Taxonomy" id="1460663"/>
    <lineage>
        <taxon>Eukaryota</taxon>
        <taxon>Fungi</taxon>
        <taxon>Dikarya</taxon>
        <taxon>Ascomycota</taxon>
        <taxon>Pezizomycotina</taxon>
        <taxon>Dothideomycetes</taxon>
        <taxon>Pleosporomycetidae</taxon>
        <taxon>Pleosporales</taxon>
        <taxon>Massarineae</taxon>
        <taxon>Didymosphaeriaceae</taxon>
        <taxon>Paraphaeosphaeria</taxon>
    </lineage>
</organism>
<feature type="compositionally biased region" description="Pro residues" evidence="1">
    <location>
        <begin position="86"/>
        <end position="96"/>
    </location>
</feature>
<keyword evidence="3" id="KW-1185">Reference proteome</keyword>